<name>A0A7G9RPI1_9BURK</name>
<dbReference type="Pfam" id="PF04359">
    <property type="entry name" value="DUF493"/>
    <property type="match status" value="1"/>
</dbReference>
<evidence type="ECO:0000313" key="3">
    <source>
        <dbReference type="EMBL" id="QNN57506.1"/>
    </source>
</evidence>
<dbReference type="NCBIfam" id="NF002533">
    <property type="entry name" value="PRK02047.1"/>
    <property type="match status" value="1"/>
</dbReference>
<protein>
    <recommendedName>
        <fullName evidence="2">UPF0250 protein H9K76_00955</fullName>
    </recommendedName>
</protein>
<dbReference type="InterPro" id="IPR027471">
    <property type="entry name" value="YbeD-like_sf"/>
</dbReference>
<dbReference type="SUPFAM" id="SSF117991">
    <property type="entry name" value="YbeD/HP0495-like"/>
    <property type="match status" value="1"/>
</dbReference>
<evidence type="ECO:0000256" key="1">
    <source>
        <dbReference type="ARBA" id="ARBA00008460"/>
    </source>
</evidence>
<keyword evidence="4" id="KW-1185">Reference proteome</keyword>
<dbReference type="PANTHER" id="PTHR38036">
    <property type="entry name" value="UPF0250 PROTEIN YBED"/>
    <property type="match status" value="1"/>
</dbReference>
<dbReference type="RefSeq" id="WP_187597755.1">
    <property type="nucleotide sequence ID" value="NZ_CP060714.1"/>
</dbReference>
<dbReference type="InterPro" id="IPR007454">
    <property type="entry name" value="UPF0250_YbeD-like"/>
</dbReference>
<dbReference type="Proteomes" id="UP000515811">
    <property type="component" value="Chromosome"/>
</dbReference>
<dbReference type="KEGG" id="drg:H9K76_00955"/>
<evidence type="ECO:0000256" key="2">
    <source>
        <dbReference type="HAMAP-Rule" id="MF_00659"/>
    </source>
</evidence>
<sequence>MTTETTTQTPDPRKESLIEYPSKFPIKVMGDDVEGFVHAVTQVAERFDPTFDAATIELRKSSGGKYLGVTITVLATSREQLDDLYRALTSHPMVKVVL</sequence>
<dbReference type="Gene3D" id="3.30.70.260">
    <property type="match status" value="1"/>
</dbReference>
<evidence type="ECO:0000313" key="4">
    <source>
        <dbReference type="Proteomes" id="UP000515811"/>
    </source>
</evidence>
<dbReference type="PANTHER" id="PTHR38036:SF1">
    <property type="entry name" value="UPF0250 PROTEIN YBED"/>
    <property type="match status" value="1"/>
</dbReference>
<dbReference type="EMBL" id="CP060714">
    <property type="protein sequence ID" value="QNN57506.1"/>
    <property type="molecule type" value="Genomic_DNA"/>
</dbReference>
<dbReference type="HAMAP" id="MF_00659">
    <property type="entry name" value="UPF0250"/>
    <property type="match status" value="1"/>
</dbReference>
<accession>A0A7G9RPI1</accession>
<proteinExistence type="inferred from homology"/>
<dbReference type="AlphaFoldDB" id="A0A7G9RPI1"/>
<organism evidence="3 4">
    <name type="scientific">Diaphorobacter ruginosibacter</name>
    <dbReference type="NCBI Taxonomy" id="1715720"/>
    <lineage>
        <taxon>Bacteria</taxon>
        <taxon>Pseudomonadati</taxon>
        <taxon>Pseudomonadota</taxon>
        <taxon>Betaproteobacteria</taxon>
        <taxon>Burkholderiales</taxon>
        <taxon>Comamonadaceae</taxon>
        <taxon>Diaphorobacter</taxon>
    </lineage>
</organism>
<gene>
    <name evidence="3" type="ORF">H9K76_00955</name>
</gene>
<comment type="similarity">
    <text evidence="1 2">Belongs to the UPF0250 family.</text>
</comment>
<reference evidence="3 4" key="1">
    <citation type="submission" date="2020-08" db="EMBL/GenBank/DDBJ databases">
        <title>Genome sequence of Diaphorobacter ruginosibacter DSM 27467T.</title>
        <authorList>
            <person name="Hyun D.-W."/>
            <person name="Bae J.-W."/>
        </authorList>
    </citation>
    <scope>NUCLEOTIDE SEQUENCE [LARGE SCALE GENOMIC DNA]</scope>
    <source>
        <strain evidence="3 4">DSM 27467</strain>
    </source>
</reference>